<dbReference type="InterPro" id="IPR052544">
    <property type="entry name" value="Bacteriocin_Proc_Enz"/>
</dbReference>
<dbReference type="CDD" id="cd02142">
    <property type="entry name" value="McbC_SagB-like_oxidoreductase"/>
    <property type="match status" value="1"/>
</dbReference>
<name>A0ABV6DT01_9BACL</name>
<protein>
    <submittedName>
        <fullName evidence="1">SagB family peptide dehydrogenase</fullName>
    </submittedName>
</protein>
<proteinExistence type="predicted"/>
<reference evidence="1 2" key="1">
    <citation type="submission" date="2024-09" db="EMBL/GenBank/DDBJ databases">
        <authorList>
            <person name="Sun Q."/>
            <person name="Mori K."/>
        </authorList>
    </citation>
    <scope>NUCLEOTIDE SEQUENCE [LARGE SCALE GENOMIC DNA]</scope>
    <source>
        <strain evidence="1 2">CCM 7759</strain>
    </source>
</reference>
<organism evidence="1 2">
    <name type="scientific">Paenibacillus chartarius</name>
    <dbReference type="NCBI Taxonomy" id="747481"/>
    <lineage>
        <taxon>Bacteria</taxon>
        <taxon>Bacillati</taxon>
        <taxon>Bacillota</taxon>
        <taxon>Bacilli</taxon>
        <taxon>Bacillales</taxon>
        <taxon>Paenibacillaceae</taxon>
        <taxon>Paenibacillus</taxon>
    </lineage>
</organism>
<accession>A0ABV6DT01</accession>
<gene>
    <name evidence="1" type="ORF">ACFFK0_25620</name>
</gene>
<evidence type="ECO:0000313" key="2">
    <source>
        <dbReference type="Proteomes" id="UP001589776"/>
    </source>
</evidence>
<dbReference type="InterPro" id="IPR000415">
    <property type="entry name" value="Nitroreductase-like"/>
</dbReference>
<dbReference type="EMBL" id="JBHLWN010000102">
    <property type="protein sequence ID" value="MFC0215781.1"/>
    <property type="molecule type" value="Genomic_DNA"/>
</dbReference>
<dbReference type="PANTHER" id="PTHR43745:SF2">
    <property type="entry name" value="NITROREDUCTASE MJ1384-RELATED"/>
    <property type="match status" value="1"/>
</dbReference>
<dbReference type="Gene3D" id="3.40.109.10">
    <property type="entry name" value="NADH Oxidase"/>
    <property type="match status" value="2"/>
</dbReference>
<dbReference type="RefSeq" id="WP_377473301.1">
    <property type="nucleotide sequence ID" value="NZ_JBHLWN010000102.1"/>
</dbReference>
<comment type="caution">
    <text evidence="1">The sequence shown here is derived from an EMBL/GenBank/DDBJ whole genome shotgun (WGS) entry which is preliminary data.</text>
</comment>
<keyword evidence="2" id="KW-1185">Reference proteome</keyword>
<evidence type="ECO:0000313" key="1">
    <source>
        <dbReference type="EMBL" id="MFC0215781.1"/>
    </source>
</evidence>
<dbReference type="SUPFAM" id="SSF55469">
    <property type="entry name" value="FMN-dependent nitroreductase-like"/>
    <property type="match status" value="1"/>
</dbReference>
<dbReference type="NCBIfam" id="TIGR03605">
    <property type="entry name" value="antibiot_sagB"/>
    <property type="match status" value="1"/>
</dbReference>
<sequence length="528" mass="58575">MNLDAFVHHLHASAHESGPSGWEVDWADAPLPYKLYRGLPAIPLSPEVPLTLLGKSGPTFPDITGIGHFLWYIFGLARLNQTYQTANGWGGKASPQQLIRRFVPSGGGLYPSEVYIYLKLNDAPPGVYHYDVAHHRLVLLREGNFDSYLSRALGGRCDLSACFGTVFVSTVFWKNFFKYHHFAYRLQGLDAGVLIGQLLEVAKRFEFDVGVHYQFLDRAVNHLLGISDREESVYAVIPLSESGATAWNPGGDGGLGVGHVSAAMLCKELSVLRHEHYVRSRRVKDYSQLIRMNEASMQHSPDSFRQVGAKKLATSGIRAAYLPEVPQESYDLASVCRSRYSPESEFVLTKVPLPQLSALLQEAAASCTYRNDLNGRRGKSGPRVSLYGSFYGIEGLPDGAYRYESSDHSLRQILRGDHRVRLQLGMFLHNLNLFQIPICLHVAGDKNHLIPELGYRGYRIQQMEAGILVQQLLLASAAKGMGGRPLLGFHAGYCDELYKLGKIGDTTLIQLPVGAYRQRAYLEGGLHG</sequence>
<dbReference type="InterPro" id="IPR020051">
    <property type="entry name" value="SagB-type_dehydrogenase"/>
</dbReference>
<dbReference type="PANTHER" id="PTHR43745">
    <property type="entry name" value="NITROREDUCTASE MJ1384-RELATED"/>
    <property type="match status" value="1"/>
</dbReference>
<dbReference type="Proteomes" id="UP001589776">
    <property type="component" value="Unassembled WGS sequence"/>
</dbReference>